<organism evidence="2 3">
    <name type="scientific">Verruconis gallopava</name>
    <dbReference type="NCBI Taxonomy" id="253628"/>
    <lineage>
        <taxon>Eukaryota</taxon>
        <taxon>Fungi</taxon>
        <taxon>Dikarya</taxon>
        <taxon>Ascomycota</taxon>
        <taxon>Pezizomycotina</taxon>
        <taxon>Dothideomycetes</taxon>
        <taxon>Pleosporomycetidae</taxon>
        <taxon>Venturiales</taxon>
        <taxon>Sympoventuriaceae</taxon>
        <taxon>Verruconis</taxon>
    </lineage>
</organism>
<dbReference type="InterPro" id="IPR010730">
    <property type="entry name" value="HET"/>
</dbReference>
<dbReference type="AlphaFoldDB" id="A0A0D2A9Q0"/>
<dbReference type="EMBL" id="KN847544">
    <property type="protein sequence ID" value="KIW03463.1"/>
    <property type="molecule type" value="Genomic_DNA"/>
</dbReference>
<evidence type="ECO:0000259" key="1">
    <source>
        <dbReference type="Pfam" id="PF06985"/>
    </source>
</evidence>
<dbReference type="PANTHER" id="PTHR33112">
    <property type="entry name" value="DOMAIN PROTEIN, PUTATIVE-RELATED"/>
    <property type="match status" value="1"/>
</dbReference>
<keyword evidence="3" id="KW-1185">Reference proteome</keyword>
<reference evidence="2 3" key="1">
    <citation type="submission" date="2015-01" db="EMBL/GenBank/DDBJ databases">
        <title>The Genome Sequence of Ochroconis gallopava CBS43764.</title>
        <authorList>
            <consortium name="The Broad Institute Genomics Platform"/>
            <person name="Cuomo C."/>
            <person name="de Hoog S."/>
            <person name="Gorbushina A."/>
            <person name="Stielow B."/>
            <person name="Teixiera M."/>
            <person name="Abouelleil A."/>
            <person name="Chapman S.B."/>
            <person name="Priest M."/>
            <person name="Young S.K."/>
            <person name="Wortman J."/>
            <person name="Nusbaum C."/>
            <person name="Birren B."/>
        </authorList>
    </citation>
    <scope>NUCLEOTIDE SEQUENCE [LARGE SCALE GENOMIC DNA]</scope>
    <source>
        <strain evidence="2 3">CBS 43764</strain>
    </source>
</reference>
<evidence type="ECO:0000313" key="2">
    <source>
        <dbReference type="EMBL" id="KIW03463.1"/>
    </source>
</evidence>
<dbReference type="OrthoDB" id="5135333at2759"/>
<accession>A0A0D2A9Q0</accession>
<dbReference type="VEuPathDB" id="FungiDB:PV09_05232"/>
<sequence>MAAEIRDALQQTFEKTGIERALCKTCTPDVAGRVLQLGLLDRVDGSSPSCGIKLRRPLNEAIEQFGNCWICTWLWLLAQRRQGSVLSAIPEAARSKAYLGIESQHVHTFEQGRTYSDSSKDERILVRMCIYFDARDAGQGFRYLVNLQHSEESPPRLTDLLTHLPIEKWSSYPPFDSRIRPRKAQLSLLRMWKETCEINHGSVCSTIRTNRVKDIRLIDIRNRCLVESTGFVSHAALSYCWGGPQPHCLKRSNLDSYRQPGGLNDSIVPKVIIDAMKITAALNEQYLWVDSLCIIQDDQLDKAKFLPVMDAIYEQAAVTIINGSNSSVTDSTGLPGVDDPNCRCEHEPFEFNGTWLTETLDPPYGSYGGGFLENARWSSRGWTFQEGMLSRKSIIVTQEQIYWQCQMSSWCEGSFWERSDDRQIFRHYFGDNLLNALFEQPMRIHWTDIYSSMLRNYLSRSFSSEADRLHGLMGILNKIESYTGEKFFWGLPQSRLEQGLVFTTTRSSRQRRESHTALNASGNLISSPFPTWSWFGWTGQVGLQTLHRSIAIGKIGLRFFKVDERGKTIRIDIPEDPPGPYPEGDTRRIVQYPPDAEHEWLDKTRQDVTSDDIPVDLRGHLNITPSLLCFWTSVATLRIEPLGPNNYYNEFCARISDGKNHVLGLWPGIREDFEFPLEGKFIVVGVEKERMSRGGRLTLKLLLVDHDQVTPSICRRKALVTTVVEEQWNRLTNRKWDLVFLT</sequence>
<dbReference type="HOGENOM" id="CLU_003953_4_0_1"/>
<dbReference type="PANTHER" id="PTHR33112:SF12">
    <property type="entry name" value="HETEROKARYON INCOMPATIBILITY DOMAIN-CONTAINING PROTEIN"/>
    <property type="match status" value="1"/>
</dbReference>
<dbReference type="RefSeq" id="XP_016213332.1">
    <property type="nucleotide sequence ID" value="XM_016358713.1"/>
</dbReference>
<proteinExistence type="predicted"/>
<dbReference type="Pfam" id="PF06985">
    <property type="entry name" value="HET"/>
    <property type="match status" value="1"/>
</dbReference>
<name>A0A0D2A9Q0_9PEZI</name>
<protein>
    <recommendedName>
        <fullName evidence="1">Heterokaryon incompatibility domain-containing protein</fullName>
    </recommendedName>
</protein>
<dbReference type="Proteomes" id="UP000053259">
    <property type="component" value="Unassembled WGS sequence"/>
</dbReference>
<dbReference type="STRING" id="253628.A0A0D2A9Q0"/>
<dbReference type="InParanoid" id="A0A0D2A9Q0"/>
<dbReference type="GeneID" id="27313205"/>
<feature type="domain" description="Heterokaryon incompatibility" evidence="1">
    <location>
        <begin position="235"/>
        <end position="386"/>
    </location>
</feature>
<gene>
    <name evidence="2" type="ORF">PV09_05232</name>
</gene>
<evidence type="ECO:0000313" key="3">
    <source>
        <dbReference type="Proteomes" id="UP000053259"/>
    </source>
</evidence>